<keyword evidence="11 17" id="KW-1133">Transmembrane helix</keyword>
<feature type="transmembrane region" description="Helical" evidence="17">
    <location>
        <begin position="311"/>
        <end position="330"/>
    </location>
</feature>
<dbReference type="Pfam" id="PF00033">
    <property type="entry name" value="Cytochrome_B"/>
    <property type="match status" value="1"/>
</dbReference>
<evidence type="ECO:0000259" key="18">
    <source>
        <dbReference type="PROSITE" id="PS51002"/>
    </source>
</evidence>
<reference evidence="20 21" key="1">
    <citation type="submission" date="2020-08" db="EMBL/GenBank/DDBJ databases">
        <title>Genomic Encyclopedia of Type Strains, Phase III (KMG-III): the genomes of soil and plant-associated and newly described type strains.</title>
        <authorList>
            <person name="Whitman W."/>
        </authorList>
    </citation>
    <scope>NUCLEOTIDE SEQUENCE [LARGE SCALE GENOMIC DNA]</scope>
    <source>
        <strain evidence="20 21">CECT 8088</strain>
    </source>
</reference>
<proteinExistence type="inferred from homology"/>
<dbReference type="PROSITE" id="PS51003">
    <property type="entry name" value="CYTB_CTER"/>
    <property type="match status" value="1"/>
</dbReference>
<dbReference type="InterPro" id="IPR030689">
    <property type="entry name" value="Cytochrome_b"/>
</dbReference>
<keyword evidence="6 15" id="KW-0349">Heme</keyword>
<dbReference type="InterPro" id="IPR005797">
    <property type="entry name" value="Cyt_b/b6_N"/>
</dbReference>
<comment type="subunit">
    <text evidence="3 16">The main subunits of complex b-c1 are: cytochrome b, cytochrome c1 and the Rieske protein.</text>
</comment>
<dbReference type="GO" id="GO:0045275">
    <property type="term" value="C:respiratory chain complex III"/>
    <property type="evidence" value="ECO:0007669"/>
    <property type="project" value="InterPro"/>
</dbReference>
<comment type="cofactor">
    <cofactor evidence="16">
        <name>heme b</name>
        <dbReference type="ChEBI" id="CHEBI:60344"/>
    </cofactor>
    <text evidence="16">Binds 2 heme groups non-covalently.</text>
</comment>
<keyword evidence="7 16" id="KW-0679">Respiratory chain</keyword>
<dbReference type="PANTHER" id="PTHR19271:SF16">
    <property type="entry name" value="CYTOCHROME B"/>
    <property type="match status" value="1"/>
</dbReference>
<keyword evidence="10 16" id="KW-0249">Electron transport</keyword>
<keyword evidence="5 16" id="KW-0813">Transport</keyword>
<dbReference type="InterPro" id="IPR048259">
    <property type="entry name" value="Cytochrome_b_N_euk/bac"/>
</dbReference>
<protein>
    <recommendedName>
        <fullName evidence="4 16">Cytochrome b</fullName>
    </recommendedName>
</protein>
<evidence type="ECO:0000256" key="8">
    <source>
        <dbReference type="ARBA" id="ARBA00022692"/>
    </source>
</evidence>
<comment type="subcellular location">
    <subcellularLocation>
        <location evidence="2">Membrane</location>
        <topology evidence="2">Multi-pass membrane protein</topology>
    </subcellularLocation>
</comment>
<feature type="transmembrane region" description="Helical" evidence="17">
    <location>
        <begin position="132"/>
        <end position="154"/>
    </location>
</feature>
<keyword evidence="13 17" id="KW-0472">Membrane</keyword>
<evidence type="ECO:0000256" key="3">
    <source>
        <dbReference type="ARBA" id="ARBA00011649"/>
    </source>
</evidence>
<evidence type="ECO:0000256" key="16">
    <source>
        <dbReference type="RuleBase" id="RU003385"/>
    </source>
</evidence>
<dbReference type="InterPro" id="IPR005798">
    <property type="entry name" value="Cyt_b/b6_C"/>
</dbReference>
<evidence type="ECO:0000256" key="2">
    <source>
        <dbReference type="ARBA" id="ARBA00004141"/>
    </source>
</evidence>
<sequence>MTPATRLDLDPDQAPEPATGSWLERRLPVGRALRREYRDYPLPRNLNALWFFGAFAVVTLAAMIVTGICLALHYTPTEAGAFDSVEAIIRRVPSGWILRSVHMAGASCFFAVLYVHIFRGLYYGSYKAPREVLWLSGFVALLMVMATAFFGYVLPWGQMSYWGAVVVGNAVAAIPLIGHPLAGMLLGGDAPGAATPMRFFVLHMLCGGLICAVLFIHIAALHVTGSNNPAGIEPRSPADTLPMHPFYTTKDGVGLCLFLAVLLGLAFLAPALLTEADNYLPANPLLTPPDITPEWYFTPFYALLRSVPSRLGGLLLAGAALAVVAAVPWLDRAPTRSARFRPLARPAWFAMAASFLLLGLAGSHEATGFWLWLGRLAGLYWFLHFLVLLPLIARIERPLPLPTSLA</sequence>
<evidence type="ECO:0000256" key="7">
    <source>
        <dbReference type="ARBA" id="ARBA00022660"/>
    </source>
</evidence>
<feature type="domain" description="Cytochrome b/b6 N-terminal region profile" evidence="18">
    <location>
        <begin position="19"/>
        <end position="230"/>
    </location>
</feature>
<evidence type="ECO:0000256" key="1">
    <source>
        <dbReference type="ARBA" id="ARBA00002444"/>
    </source>
</evidence>
<evidence type="ECO:0000256" key="10">
    <source>
        <dbReference type="ARBA" id="ARBA00022982"/>
    </source>
</evidence>
<evidence type="ECO:0000313" key="21">
    <source>
        <dbReference type="Proteomes" id="UP000557688"/>
    </source>
</evidence>
<evidence type="ECO:0000259" key="19">
    <source>
        <dbReference type="PROSITE" id="PS51003"/>
    </source>
</evidence>
<feature type="binding site" evidence="14">
    <location>
        <position position="222"/>
    </location>
    <ligand>
        <name>a ubiquinone</name>
        <dbReference type="ChEBI" id="CHEBI:16389"/>
    </ligand>
</feature>
<dbReference type="GO" id="GO:0046872">
    <property type="term" value="F:metal ion binding"/>
    <property type="evidence" value="ECO:0007669"/>
    <property type="project" value="UniProtKB-KW"/>
</dbReference>
<comment type="caution">
    <text evidence="20">The sequence shown here is derived from an EMBL/GenBank/DDBJ whole genome shotgun (WGS) entry which is preliminary data.</text>
</comment>
<dbReference type="GO" id="GO:0016491">
    <property type="term" value="F:oxidoreductase activity"/>
    <property type="evidence" value="ECO:0007669"/>
    <property type="project" value="InterPro"/>
</dbReference>
<evidence type="ECO:0000256" key="4">
    <source>
        <dbReference type="ARBA" id="ARBA00013531"/>
    </source>
</evidence>
<dbReference type="GO" id="GO:0022904">
    <property type="term" value="P:respiratory electron transport chain"/>
    <property type="evidence" value="ECO:0007669"/>
    <property type="project" value="InterPro"/>
</dbReference>
<feature type="binding site" description="axial binding residue" evidence="15">
    <location>
        <position position="116"/>
    </location>
    <ligand>
        <name>heme b</name>
        <dbReference type="ChEBI" id="CHEBI:60344"/>
        <label>b566</label>
    </ligand>
    <ligandPart>
        <name>Fe</name>
        <dbReference type="ChEBI" id="CHEBI:18248"/>
    </ligandPart>
</feature>
<dbReference type="PROSITE" id="PS51002">
    <property type="entry name" value="CYTB_NTER"/>
    <property type="match status" value="1"/>
</dbReference>
<dbReference type="InterPro" id="IPR027387">
    <property type="entry name" value="Cytb/b6-like_sf"/>
</dbReference>
<dbReference type="AlphaFoldDB" id="A0A839V1M3"/>
<dbReference type="Proteomes" id="UP000557688">
    <property type="component" value="Unassembled WGS sequence"/>
</dbReference>
<organism evidence="20 21">
    <name type="scientific">Endobacter medicaginis</name>
    <dbReference type="NCBI Taxonomy" id="1181271"/>
    <lineage>
        <taxon>Bacteria</taxon>
        <taxon>Pseudomonadati</taxon>
        <taxon>Pseudomonadota</taxon>
        <taxon>Alphaproteobacteria</taxon>
        <taxon>Acetobacterales</taxon>
        <taxon>Acetobacteraceae</taxon>
        <taxon>Endobacter</taxon>
    </lineage>
</organism>
<dbReference type="CDD" id="cd00284">
    <property type="entry name" value="Cytochrome_b_N"/>
    <property type="match status" value="1"/>
</dbReference>
<dbReference type="SUPFAM" id="SSF81648">
    <property type="entry name" value="a domain/subunit of cytochrome bc1 complex (Ubiquinol-cytochrome c reductase)"/>
    <property type="match status" value="1"/>
</dbReference>
<accession>A0A839V1M3</accession>
<evidence type="ECO:0000256" key="9">
    <source>
        <dbReference type="ARBA" id="ARBA00022723"/>
    </source>
</evidence>
<dbReference type="RefSeq" id="WP_183275232.1">
    <property type="nucleotide sequence ID" value="NZ_JACHXV010000007.1"/>
</dbReference>
<keyword evidence="8 16" id="KW-0812">Transmembrane</keyword>
<evidence type="ECO:0000256" key="13">
    <source>
        <dbReference type="ARBA" id="ARBA00023136"/>
    </source>
</evidence>
<dbReference type="InterPro" id="IPR036150">
    <property type="entry name" value="Cyt_b/b6_C_sf"/>
</dbReference>
<feature type="domain" description="Cytochrome b/b6 C-terminal region profile" evidence="19">
    <location>
        <begin position="233"/>
        <end position="403"/>
    </location>
</feature>
<comment type="cofactor">
    <cofactor evidence="15">
        <name>heme</name>
        <dbReference type="ChEBI" id="CHEBI:30413"/>
    </cofactor>
    <text evidence="15">Binds 2 heme groups non-covalently.</text>
</comment>
<dbReference type="Pfam" id="PF00032">
    <property type="entry name" value="Cytochrom_B_C"/>
    <property type="match status" value="1"/>
</dbReference>
<name>A0A839V1M3_9PROT</name>
<evidence type="ECO:0000256" key="5">
    <source>
        <dbReference type="ARBA" id="ARBA00022448"/>
    </source>
</evidence>
<gene>
    <name evidence="20" type="ORF">FHR90_002201</name>
</gene>
<feature type="binding site" description="axial binding residue" evidence="15">
    <location>
        <position position="217"/>
    </location>
    <ligand>
        <name>heme b</name>
        <dbReference type="ChEBI" id="CHEBI:60344"/>
        <label>b566</label>
    </ligand>
    <ligandPart>
        <name>Fe</name>
        <dbReference type="ChEBI" id="CHEBI:18248"/>
    </ligandPart>
</feature>
<feature type="binding site" description="axial binding residue" evidence="15">
    <location>
        <position position="102"/>
    </location>
    <ligand>
        <name>heme b</name>
        <dbReference type="ChEBI" id="CHEBI:60344"/>
        <label>b562</label>
    </ligand>
    <ligandPart>
        <name>Fe</name>
        <dbReference type="ChEBI" id="CHEBI:18248"/>
    </ligandPart>
</feature>
<feature type="transmembrane region" description="Helical" evidence="17">
    <location>
        <begin position="252"/>
        <end position="273"/>
    </location>
</feature>
<evidence type="ECO:0000256" key="6">
    <source>
        <dbReference type="ARBA" id="ARBA00022617"/>
    </source>
</evidence>
<feature type="transmembrane region" description="Helical" evidence="17">
    <location>
        <begin position="161"/>
        <end position="179"/>
    </location>
</feature>
<evidence type="ECO:0000313" key="20">
    <source>
        <dbReference type="EMBL" id="MBB3174360.1"/>
    </source>
</evidence>
<feature type="transmembrane region" description="Helical" evidence="17">
    <location>
        <begin position="342"/>
        <end position="363"/>
    </location>
</feature>
<feature type="transmembrane region" description="Helical" evidence="17">
    <location>
        <begin position="96"/>
        <end position="117"/>
    </location>
</feature>
<evidence type="ECO:0000256" key="12">
    <source>
        <dbReference type="ARBA" id="ARBA00023004"/>
    </source>
</evidence>
<dbReference type="PIRSF" id="PIRSF038885">
    <property type="entry name" value="COB"/>
    <property type="match status" value="1"/>
</dbReference>
<dbReference type="InterPro" id="IPR016174">
    <property type="entry name" value="Di-haem_cyt_TM"/>
</dbReference>
<evidence type="ECO:0000256" key="11">
    <source>
        <dbReference type="ARBA" id="ARBA00022989"/>
    </source>
</evidence>
<dbReference type="GO" id="GO:0008121">
    <property type="term" value="F:quinol-cytochrome-c reductase activity"/>
    <property type="evidence" value="ECO:0007669"/>
    <property type="project" value="InterPro"/>
</dbReference>
<dbReference type="SUPFAM" id="SSF81342">
    <property type="entry name" value="Transmembrane di-heme cytochromes"/>
    <property type="match status" value="1"/>
</dbReference>
<dbReference type="PANTHER" id="PTHR19271">
    <property type="entry name" value="CYTOCHROME B"/>
    <property type="match status" value="1"/>
</dbReference>
<feature type="binding site" description="axial binding residue" evidence="15">
    <location>
        <position position="203"/>
    </location>
    <ligand>
        <name>heme b</name>
        <dbReference type="ChEBI" id="CHEBI:60344"/>
        <label>b562</label>
    </ligand>
    <ligandPart>
        <name>Fe</name>
        <dbReference type="ChEBI" id="CHEBI:18248"/>
    </ligandPart>
</feature>
<evidence type="ECO:0000256" key="15">
    <source>
        <dbReference type="PIRSR" id="PIRSR038885-2"/>
    </source>
</evidence>
<keyword evidence="9 15" id="KW-0479">Metal-binding</keyword>
<evidence type="ECO:0000256" key="14">
    <source>
        <dbReference type="PIRSR" id="PIRSR038885-1"/>
    </source>
</evidence>
<comment type="similarity">
    <text evidence="16">Belongs to the cytochrome b family.</text>
</comment>
<evidence type="ECO:0000256" key="17">
    <source>
        <dbReference type="SAM" id="Phobius"/>
    </source>
</evidence>
<feature type="transmembrane region" description="Helical" evidence="17">
    <location>
        <begin position="369"/>
        <end position="392"/>
    </location>
</feature>
<feature type="transmembrane region" description="Helical" evidence="17">
    <location>
        <begin position="48"/>
        <end position="75"/>
    </location>
</feature>
<keyword evidence="21" id="KW-1185">Reference proteome</keyword>
<feature type="transmembrane region" description="Helical" evidence="17">
    <location>
        <begin position="199"/>
        <end position="221"/>
    </location>
</feature>
<comment type="function">
    <text evidence="1 16">Component of the ubiquinol-cytochrome c reductase complex (complex III or cytochrome b-c1 complex), which is a respiratory chain that generates an electrochemical potential coupled to ATP synthesis.</text>
</comment>
<dbReference type="Gene3D" id="1.20.810.10">
    <property type="entry name" value="Cytochrome Bc1 Complex, Chain C"/>
    <property type="match status" value="1"/>
</dbReference>
<keyword evidence="12 15" id="KW-0408">Iron</keyword>
<dbReference type="EMBL" id="JACHXV010000007">
    <property type="protein sequence ID" value="MBB3174360.1"/>
    <property type="molecule type" value="Genomic_DNA"/>
</dbReference>